<keyword evidence="4 6" id="KW-0694">RNA-binding</keyword>
<keyword evidence="11" id="KW-1185">Reference proteome</keyword>
<dbReference type="InterPro" id="IPR036282">
    <property type="entry name" value="Glutathione-S-Trfase_C_sf"/>
</dbReference>
<feature type="compositionally biased region" description="Basic and acidic residues" evidence="7">
    <location>
        <begin position="188"/>
        <end position="200"/>
    </location>
</feature>
<dbReference type="Pfam" id="PF21972">
    <property type="entry name" value="Arc1p_N_like"/>
    <property type="match status" value="1"/>
</dbReference>
<organism evidence="10 11">
    <name type="scientific">Heterostelium pallidum (strain ATCC 26659 / Pp 5 / PN500)</name>
    <name type="common">Cellular slime mold</name>
    <name type="synonym">Polysphondylium pallidum</name>
    <dbReference type="NCBI Taxonomy" id="670386"/>
    <lineage>
        <taxon>Eukaryota</taxon>
        <taxon>Amoebozoa</taxon>
        <taxon>Evosea</taxon>
        <taxon>Eumycetozoa</taxon>
        <taxon>Dictyostelia</taxon>
        <taxon>Acytosteliales</taxon>
        <taxon>Acytosteliaceae</taxon>
        <taxon>Heterostelium</taxon>
    </lineage>
</organism>
<reference evidence="10 11" key="1">
    <citation type="journal article" date="2011" name="Genome Res.">
        <title>Phylogeny-wide analysis of social amoeba genomes highlights ancient origins for complex intercellular communication.</title>
        <authorList>
            <person name="Heidel A.J."/>
            <person name="Lawal H.M."/>
            <person name="Felder M."/>
            <person name="Schilde C."/>
            <person name="Helps N.R."/>
            <person name="Tunggal B."/>
            <person name="Rivero F."/>
            <person name="John U."/>
            <person name="Schleicher M."/>
            <person name="Eichinger L."/>
            <person name="Platzer M."/>
            <person name="Noegel A.A."/>
            <person name="Schaap P."/>
            <person name="Gloeckner G."/>
        </authorList>
    </citation>
    <scope>NUCLEOTIDE SEQUENCE [LARGE SCALE GENOMIC DNA]</scope>
    <source>
        <strain evidence="11">ATCC 26659 / Pp 5 / PN500</strain>
    </source>
</reference>
<evidence type="ECO:0000256" key="1">
    <source>
        <dbReference type="ARBA" id="ARBA00004496"/>
    </source>
</evidence>
<dbReference type="STRING" id="670386.D3BK19"/>
<feature type="compositionally biased region" description="Basic and acidic residues" evidence="7">
    <location>
        <begin position="171"/>
        <end position="181"/>
    </location>
</feature>
<dbReference type="Proteomes" id="UP000001396">
    <property type="component" value="Unassembled WGS sequence"/>
</dbReference>
<dbReference type="SUPFAM" id="SSF50249">
    <property type="entry name" value="Nucleic acid-binding proteins"/>
    <property type="match status" value="1"/>
</dbReference>
<gene>
    <name evidence="10" type="ORF">PPL_08900</name>
</gene>
<keyword evidence="5" id="KW-0648">Protein biosynthesis</keyword>
<keyword evidence="3 6" id="KW-0820">tRNA-binding</keyword>
<feature type="domain" description="TRNA-binding" evidence="9">
    <location>
        <begin position="208"/>
        <end position="312"/>
    </location>
</feature>
<accession>D3BK19</accession>
<dbReference type="GO" id="GO:0000049">
    <property type="term" value="F:tRNA binding"/>
    <property type="evidence" value="ECO:0007669"/>
    <property type="project" value="UniProtKB-UniRule"/>
</dbReference>
<dbReference type="InterPro" id="IPR012340">
    <property type="entry name" value="NA-bd_OB-fold"/>
</dbReference>
<dbReference type="OMA" id="QVCRTVC"/>
<dbReference type="AlphaFoldDB" id="D3BK19"/>
<keyword evidence="8" id="KW-0472">Membrane</keyword>
<evidence type="ECO:0000313" key="10">
    <source>
        <dbReference type="EMBL" id="EFA78249.1"/>
    </source>
</evidence>
<dbReference type="CDD" id="cd10289">
    <property type="entry name" value="GST_C_AaRS_like"/>
    <property type="match status" value="1"/>
</dbReference>
<dbReference type="FunFam" id="2.40.50.140:FF:000047">
    <property type="entry name" value="tyrosine--tRNA ligase, cytoplasmic isoform X2"/>
    <property type="match status" value="1"/>
</dbReference>
<dbReference type="FunCoup" id="D3BK19">
    <property type="interactions" value="56"/>
</dbReference>
<keyword evidence="8" id="KW-1133">Transmembrane helix</keyword>
<dbReference type="InterPro" id="IPR053836">
    <property type="entry name" value="Arc1-like_N"/>
</dbReference>
<dbReference type="RefSeq" id="XP_020430374.1">
    <property type="nucleotide sequence ID" value="XM_020579699.1"/>
</dbReference>
<evidence type="ECO:0000256" key="5">
    <source>
        <dbReference type="ARBA" id="ARBA00022917"/>
    </source>
</evidence>
<dbReference type="InterPro" id="IPR002547">
    <property type="entry name" value="tRNA-bd_dom"/>
</dbReference>
<dbReference type="SUPFAM" id="SSF47616">
    <property type="entry name" value="GST C-terminal domain-like"/>
    <property type="match status" value="1"/>
</dbReference>
<evidence type="ECO:0000256" key="7">
    <source>
        <dbReference type="SAM" id="MobiDB-lite"/>
    </source>
</evidence>
<dbReference type="PROSITE" id="PS50886">
    <property type="entry name" value="TRBD"/>
    <property type="match status" value="1"/>
</dbReference>
<dbReference type="GO" id="GO:0005737">
    <property type="term" value="C:cytoplasm"/>
    <property type="evidence" value="ECO:0007669"/>
    <property type="project" value="UniProtKB-SubCell"/>
</dbReference>
<evidence type="ECO:0000256" key="6">
    <source>
        <dbReference type="PROSITE-ProRule" id="PRU00209"/>
    </source>
</evidence>
<dbReference type="InterPro" id="IPR051270">
    <property type="entry name" value="Tyrosine-tRNA_ligase_regulator"/>
</dbReference>
<dbReference type="PANTHER" id="PTHR11586:SF33">
    <property type="entry name" value="AMINOACYL TRNA SYNTHASE COMPLEX-INTERACTING MULTIFUNCTIONAL PROTEIN 1"/>
    <property type="match status" value="1"/>
</dbReference>
<dbReference type="CDD" id="cd02799">
    <property type="entry name" value="tRNA_bind_EMAP-II_like"/>
    <property type="match status" value="1"/>
</dbReference>
<feature type="region of interest" description="Disordered" evidence="7">
    <location>
        <begin position="142"/>
        <end position="206"/>
    </location>
</feature>
<dbReference type="GeneID" id="31364376"/>
<dbReference type="EMBL" id="ADBJ01000038">
    <property type="protein sequence ID" value="EFA78249.1"/>
    <property type="molecule type" value="Genomic_DNA"/>
</dbReference>
<dbReference type="PANTHER" id="PTHR11586">
    <property type="entry name" value="TRNA-AMINOACYLATION COFACTOR ARC1 FAMILY MEMBER"/>
    <property type="match status" value="1"/>
</dbReference>
<dbReference type="GO" id="GO:0006412">
    <property type="term" value="P:translation"/>
    <property type="evidence" value="ECO:0007669"/>
    <property type="project" value="UniProtKB-KW"/>
</dbReference>
<dbReference type="GO" id="GO:0032991">
    <property type="term" value="C:protein-containing complex"/>
    <property type="evidence" value="ECO:0007669"/>
    <property type="project" value="UniProtKB-ARBA"/>
</dbReference>
<evidence type="ECO:0000313" key="11">
    <source>
        <dbReference type="Proteomes" id="UP000001396"/>
    </source>
</evidence>
<feature type="compositionally biased region" description="Low complexity" evidence="7">
    <location>
        <begin position="159"/>
        <end position="170"/>
    </location>
</feature>
<dbReference type="Gene3D" id="1.20.1050.10">
    <property type="match status" value="1"/>
</dbReference>
<comment type="subcellular location">
    <subcellularLocation>
        <location evidence="1">Cytoplasm</location>
    </subcellularLocation>
</comment>
<keyword evidence="2" id="KW-0963">Cytoplasm</keyword>
<dbReference type="Gene3D" id="2.40.50.140">
    <property type="entry name" value="Nucleic acid-binding proteins"/>
    <property type="match status" value="1"/>
</dbReference>
<comment type="caution">
    <text evidence="10">The sequence shown here is derived from an EMBL/GenBank/DDBJ whole genome shotgun (WGS) entry which is preliminary data.</text>
</comment>
<keyword evidence="8" id="KW-0812">Transmembrane</keyword>
<evidence type="ECO:0000256" key="8">
    <source>
        <dbReference type="SAM" id="Phobius"/>
    </source>
</evidence>
<evidence type="ECO:0000259" key="9">
    <source>
        <dbReference type="PROSITE" id="PS50886"/>
    </source>
</evidence>
<evidence type="ECO:0000256" key="4">
    <source>
        <dbReference type="ARBA" id="ARBA00022884"/>
    </source>
</evidence>
<proteinExistence type="predicted"/>
<evidence type="ECO:0000256" key="2">
    <source>
        <dbReference type="ARBA" id="ARBA00022490"/>
    </source>
</evidence>
<dbReference type="InParanoid" id="D3BK19"/>
<feature type="transmembrane region" description="Helical" evidence="8">
    <location>
        <begin position="84"/>
        <end position="106"/>
    </location>
</feature>
<protein>
    <submittedName>
        <fullName evidence="10">Endothelial monocyte-activating polypeptide II pro-EMAP II family protein</fullName>
    </submittedName>
</protein>
<evidence type="ECO:0000256" key="3">
    <source>
        <dbReference type="ARBA" id="ARBA00022555"/>
    </source>
</evidence>
<dbReference type="Pfam" id="PF01588">
    <property type="entry name" value="tRNA_bind"/>
    <property type="match status" value="1"/>
</dbReference>
<name>D3BK19_HETP5</name>
<sequence>MNYEQLNHLIAKCAGNNTPIQPVDKLSKLFVDNETIKSLLPTDTTGIDNTIKLLDSISELLGSDDARKRDAQIHRLNKDLINTVYIFGSTITAFDYIYFVLLHPWIVKLNDKERFLFCNVTRWFNFVQNTTFLGNGKLDLVPISTTPPPPEPPKEKKPAAAPTATAAAGDNKNEKKADDKQAAAAAGGDKKKGSGREKPAAEPAKPLDVSRFEIRVGKIVEVGRHETAEQLYVEKIDLGESTGPRTIASGLVKFVPIEEMRDRLVLVLCNLKPRNLKGVKSEGMVLCASNADHTAVEFVDVPATAQIGERVSFAEFPGEHDKVLKPETVEEVLKELKTNADRVATYKGCPFQTTAGQCIAKSLANASIS</sequence>